<dbReference type="InterPro" id="IPR037401">
    <property type="entry name" value="SnoaL-like"/>
</dbReference>
<protein>
    <submittedName>
        <fullName evidence="2">Nuclear transport factor 2 family protein</fullName>
    </submittedName>
</protein>
<proteinExistence type="predicted"/>
<gene>
    <name evidence="2" type="ORF">ABVQ20_33990</name>
</gene>
<organism evidence="2 3">
    <name type="scientific">Mesorhizobium shangrilense</name>
    <dbReference type="NCBI Taxonomy" id="460060"/>
    <lineage>
        <taxon>Bacteria</taxon>
        <taxon>Pseudomonadati</taxon>
        <taxon>Pseudomonadota</taxon>
        <taxon>Alphaproteobacteria</taxon>
        <taxon>Hyphomicrobiales</taxon>
        <taxon>Phyllobacteriaceae</taxon>
        <taxon>Mesorhizobium</taxon>
    </lineage>
</organism>
<dbReference type="Gene3D" id="3.10.450.50">
    <property type="match status" value="1"/>
</dbReference>
<feature type="domain" description="SnoaL-like" evidence="1">
    <location>
        <begin position="12"/>
        <end position="88"/>
    </location>
</feature>
<evidence type="ECO:0000313" key="2">
    <source>
        <dbReference type="EMBL" id="MET2831970.1"/>
    </source>
</evidence>
<accession>A0ABV2DPH4</accession>
<reference evidence="2 3" key="1">
    <citation type="submission" date="2024-06" db="EMBL/GenBank/DDBJ databases">
        <authorList>
            <person name="Kim D.-U."/>
        </authorList>
    </citation>
    <scope>NUCLEOTIDE SEQUENCE [LARGE SCALE GENOMIC DNA]</scope>
    <source>
        <strain evidence="2 3">KACC15460</strain>
    </source>
</reference>
<keyword evidence="3" id="KW-1185">Reference proteome</keyword>
<dbReference type="Proteomes" id="UP001548832">
    <property type="component" value="Unassembled WGS sequence"/>
</dbReference>
<dbReference type="EMBL" id="JBEWSZ010000006">
    <property type="protein sequence ID" value="MET2831970.1"/>
    <property type="molecule type" value="Genomic_DNA"/>
</dbReference>
<evidence type="ECO:0000313" key="3">
    <source>
        <dbReference type="Proteomes" id="UP001548832"/>
    </source>
</evidence>
<dbReference type="InterPro" id="IPR032710">
    <property type="entry name" value="NTF2-like_dom_sf"/>
</dbReference>
<sequence>MTENGTLFKTVGRLIKATNAFDVEAALALFATNAIIEDASVGESFSGHAGIREYLDRFFVGYHTVTHLLSVGILGDDHAGVRVDFTGDFGHEIGLLEMSVNADGQIGRIDADLE</sequence>
<comment type="caution">
    <text evidence="2">The sequence shown here is derived from an EMBL/GenBank/DDBJ whole genome shotgun (WGS) entry which is preliminary data.</text>
</comment>
<evidence type="ECO:0000259" key="1">
    <source>
        <dbReference type="Pfam" id="PF12680"/>
    </source>
</evidence>
<dbReference type="Pfam" id="PF12680">
    <property type="entry name" value="SnoaL_2"/>
    <property type="match status" value="1"/>
</dbReference>
<dbReference type="SUPFAM" id="SSF54427">
    <property type="entry name" value="NTF2-like"/>
    <property type="match status" value="1"/>
</dbReference>
<name>A0ABV2DPH4_9HYPH</name>
<dbReference type="RefSeq" id="WP_354464195.1">
    <property type="nucleotide sequence ID" value="NZ_JBEWSZ010000006.1"/>
</dbReference>